<gene>
    <name evidence="1" type="ORF">RO3G_11914</name>
</gene>
<reference evidence="1 2" key="1">
    <citation type="journal article" date="2009" name="PLoS Genet.">
        <title>Genomic analysis of the basal lineage fungus Rhizopus oryzae reveals a whole-genome duplication.</title>
        <authorList>
            <person name="Ma L.-J."/>
            <person name="Ibrahim A.S."/>
            <person name="Skory C."/>
            <person name="Grabherr M.G."/>
            <person name="Burger G."/>
            <person name="Butler M."/>
            <person name="Elias M."/>
            <person name="Idnurm A."/>
            <person name="Lang B.F."/>
            <person name="Sone T."/>
            <person name="Abe A."/>
            <person name="Calvo S.E."/>
            <person name="Corrochano L.M."/>
            <person name="Engels R."/>
            <person name="Fu J."/>
            <person name="Hansberg W."/>
            <person name="Kim J.-M."/>
            <person name="Kodira C.D."/>
            <person name="Koehrsen M.J."/>
            <person name="Liu B."/>
            <person name="Miranda-Saavedra D."/>
            <person name="O'Leary S."/>
            <person name="Ortiz-Castellanos L."/>
            <person name="Poulter R."/>
            <person name="Rodriguez-Romero J."/>
            <person name="Ruiz-Herrera J."/>
            <person name="Shen Y.-Q."/>
            <person name="Zeng Q."/>
            <person name="Galagan J."/>
            <person name="Birren B.W."/>
            <person name="Cuomo C.A."/>
            <person name="Wickes B.L."/>
        </authorList>
    </citation>
    <scope>NUCLEOTIDE SEQUENCE [LARGE SCALE GENOMIC DNA]</scope>
    <source>
        <strain evidence="2">RA 99-880 / ATCC MYA-4621 / FGSC 9543 / NRRL 43880</strain>
    </source>
</reference>
<keyword evidence="2" id="KW-1185">Reference proteome</keyword>
<dbReference type="InParanoid" id="I1CFH3"/>
<sequence>MRQRIYLSSPINNIWLTESPQDDESLWNPKKTYSSKCLLYKPNQFFTANNKSLRQKWLLKQRQFAQYCVMTEEFYRFGEEKRRKKEKKKKKKETKEEIYLFY</sequence>
<dbReference type="Proteomes" id="UP000009138">
    <property type="component" value="Unassembled WGS sequence"/>
</dbReference>
<evidence type="ECO:0000313" key="1">
    <source>
        <dbReference type="EMBL" id="EIE87203.1"/>
    </source>
</evidence>
<name>I1CFH3_RHIO9</name>
<dbReference type="EMBL" id="CH476740">
    <property type="protein sequence ID" value="EIE87203.1"/>
    <property type="molecule type" value="Genomic_DNA"/>
</dbReference>
<dbReference type="AlphaFoldDB" id="I1CFH3"/>
<evidence type="ECO:0000313" key="2">
    <source>
        <dbReference type="Proteomes" id="UP000009138"/>
    </source>
</evidence>
<organism evidence="1 2">
    <name type="scientific">Rhizopus delemar (strain RA 99-880 / ATCC MYA-4621 / FGSC 9543 / NRRL 43880)</name>
    <name type="common">Mucormycosis agent</name>
    <name type="synonym">Rhizopus arrhizus var. delemar</name>
    <dbReference type="NCBI Taxonomy" id="246409"/>
    <lineage>
        <taxon>Eukaryota</taxon>
        <taxon>Fungi</taxon>
        <taxon>Fungi incertae sedis</taxon>
        <taxon>Mucoromycota</taxon>
        <taxon>Mucoromycotina</taxon>
        <taxon>Mucoromycetes</taxon>
        <taxon>Mucorales</taxon>
        <taxon>Mucorineae</taxon>
        <taxon>Rhizopodaceae</taxon>
        <taxon>Rhizopus</taxon>
    </lineage>
</organism>
<dbReference type="RefSeq" id="XP_067522599.1">
    <property type="nucleotide sequence ID" value="XM_067666498.1"/>
</dbReference>
<dbReference type="VEuPathDB" id="FungiDB:RO3G_11914"/>
<protein>
    <submittedName>
        <fullName evidence="1">Uncharacterized protein</fullName>
    </submittedName>
</protein>
<accession>I1CFH3</accession>
<dbReference type="GeneID" id="93618879"/>
<proteinExistence type="predicted"/>